<keyword evidence="2" id="KW-0503">Monooxygenase</keyword>
<dbReference type="PROSITE" id="PS51725">
    <property type="entry name" value="ABM"/>
    <property type="match status" value="1"/>
</dbReference>
<sequence>MILINVKFPVKPEVADSWPEKIAEFTNATRAEEGNVFFEWSRSINNPNEYVLLEAFRDAEAGDAHVNSDHFKKAMGEIPDYISAQPKIIYNGDAPDGGWGPMAELSPR</sequence>
<dbReference type="SUPFAM" id="SSF54909">
    <property type="entry name" value="Dimeric alpha+beta barrel"/>
    <property type="match status" value="1"/>
</dbReference>
<protein>
    <submittedName>
        <fullName evidence="2">Quinol monooxygenase</fullName>
        <ecNumber evidence="2">1.-.-.-</ecNumber>
    </submittedName>
</protein>
<dbReference type="PANTHER" id="PTHR33336:SF3">
    <property type="entry name" value="ABM DOMAIN-CONTAINING PROTEIN"/>
    <property type="match status" value="1"/>
</dbReference>
<accession>A0ABV8U0I6</accession>
<dbReference type="EC" id="1.-.-.-" evidence="2"/>
<dbReference type="InterPro" id="IPR007138">
    <property type="entry name" value="ABM_dom"/>
</dbReference>
<proteinExistence type="predicted"/>
<evidence type="ECO:0000313" key="2">
    <source>
        <dbReference type="EMBL" id="MFC4336600.1"/>
    </source>
</evidence>
<dbReference type="Gene3D" id="3.30.70.100">
    <property type="match status" value="1"/>
</dbReference>
<dbReference type="InterPro" id="IPR011008">
    <property type="entry name" value="Dimeric_a/b-barrel"/>
</dbReference>
<keyword evidence="3" id="KW-1185">Reference proteome</keyword>
<comment type="caution">
    <text evidence="2">The sequence shown here is derived from an EMBL/GenBank/DDBJ whole genome shotgun (WGS) entry which is preliminary data.</text>
</comment>
<feature type="domain" description="ABM" evidence="1">
    <location>
        <begin position="2"/>
        <end position="90"/>
    </location>
</feature>
<dbReference type="RefSeq" id="WP_380622696.1">
    <property type="nucleotide sequence ID" value="NZ_JBHSDK010000021.1"/>
</dbReference>
<keyword evidence="2" id="KW-0560">Oxidoreductase</keyword>
<gene>
    <name evidence="2" type="ORF">ACFPET_15460</name>
</gene>
<dbReference type="EMBL" id="JBHSDK010000021">
    <property type="protein sequence ID" value="MFC4336600.1"/>
    <property type="molecule type" value="Genomic_DNA"/>
</dbReference>
<name>A0ABV8U0I6_9ACTN</name>
<evidence type="ECO:0000259" key="1">
    <source>
        <dbReference type="PROSITE" id="PS51725"/>
    </source>
</evidence>
<dbReference type="Pfam" id="PF03992">
    <property type="entry name" value="ABM"/>
    <property type="match status" value="1"/>
</dbReference>
<dbReference type="Proteomes" id="UP001595823">
    <property type="component" value="Unassembled WGS sequence"/>
</dbReference>
<dbReference type="InterPro" id="IPR050744">
    <property type="entry name" value="AI-2_Isomerase_LsrG"/>
</dbReference>
<dbReference type="GO" id="GO:0004497">
    <property type="term" value="F:monooxygenase activity"/>
    <property type="evidence" value="ECO:0007669"/>
    <property type="project" value="UniProtKB-KW"/>
</dbReference>
<reference evidence="3" key="1">
    <citation type="journal article" date="2019" name="Int. J. Syst. Evol. Microbiol.">
        <title>The Global Catalogue of Microorganisms (GCM) 10K type strain sequencing project: providing services to taxonomists for standard genome sequencing and annotation.</title>
        <authorList>
            <consortium name="The Broad Institute Genomics Platform"/>
            <consortium name="The Broad Institute Genome Sequencing Center for Infectious Disease"/>
            <person name="Wu L."/>
            <person name="Ma J."/>
        </authorList>
    </citation>
    <scope>NUCLEOTIDE SEQUENCE [LARGE SCALE GENOMIC DNA]</scope>
    <source>
        <strain evidence="3">IBRC-M 10908</strain>
    </source>
</reference>
<evidence type="ECO:0000313" key="3">
    <source>
        <dbReference type="Proteomes" id="UP001595823"/>
    </source>
</evidence>
<organism evidence="2 3">
    <name type="scientific">Salininema proteolyticum</name>
    <dbReference type="NCBI Taxonomy" id="1607685"/>
    <lineage>
        <taxon>Bacteria</taxon>
        <taxon>Bacillati</taxon>
        <taxon>Actinomycetota</taxon>
        <taxon>Actinomycetes</taxon>
        <taxon>Glycomycetales</taxon>
        <taxon>Glycomycetaceae</taxon>
        <taxon>Salininema</taxon>
    </lineage>
</organism>
<dbReference type="PANTHER" id="PTHR33336">
    <property type="entry name" value="QUINOL MONOOXYGENASE YGIN-RELATED"/>
    <property type="match status" value="1"/>
</dbReference>